<reference evidence="3 4" key="1">
    <citation type="submission" date="2019-04" db="EMBL/GenBank/DDBJ databases">
        <title>Niastella caeni sp. nov., isolated from activated sludge.</title>
        <authorList>
            <person name="Sheng M."/>
        </authorList>
    </citation>
    <scope>NUCLEOTIDE SEQUENCE [LARGE SCALE GENOMIC DNA]</scope>
    <source>
        <strain evidence="3 4">HX-2-15</strain>
    </source>
</reference>
<keyword evidence="4" id="KW-1185">Reference proteome</keyword>
<accession>A0A4S8HVI2</accession>
<comment type="caution">
    <text evidence="3">The sequence shown here is derived from an EMBL/GenBank/DDBJ whole genome shotgun (WGS) entry which is preliminary data.</text>
</comment>
<dbReference type="AlphaFoldDB" id="A0A4S8HVI2"/>
<sequence length="591" mass="67450">MLIQYKVSVLILVLFLRCITSLSQTGYEKITVYKGIDYTELPDPHPADAVSWKNAPAEVMVSFGSADLRYAKSKPPAITTAITQWRTTAWKGEKVHTQVVISTKTPIKGLRITAGGLKDGKGHNIPATAVSTGFVRFVLTDSLNKEGHGCGIDTTATAHRELVADGIDCIAQKDLAAFTTQPVWVTIAVPQTAVAGKYTGLLYLHINGGTRTLPYSIQVKPFTLPSPAQWTYHLDLWQNPYAIARIYGVKEWSKEHLYRMRPFMQMLAGAGQKTITVSMIYDPWRSQTYDVYRSMIKWNKRKDGNWTYDYSIFDQWVGYMQSLGINKLINCYTMVPWNNKFYYYDEASQRDTLLIAKTGTPEYEAHWRPMLTAFVHHLKQKGWYHKTAIAMDERPLEDMQKVIRLVRSVDRDLKISLAGSYHGEIADEVYDYCIASAEKFDSLVLRKRTNAGLPTTYYTYCYEGRPNTFTFSPPAESTWLGWYAANKQFNGYLRWAYNCWPRNPMQDSRFSTWSAGDTYFVYPGGSSIRFERLIEGIQDYEKIRVLKELYKDQPAKLQPLLDVIKEFETAALNDQPAAAQLQKAKAVLNAY</sequence>
<dbReference type="InterPro" id="IPR025150">
    <property type="entry name" value="GH123_cat"/>
</dbReference>
<dbReference type="Pfam" id="PF22680">
    <property type="entry name" value="Glyco_hydro_123_N_2"/>
    <property type="match status" value="1"/>
</dbReference>
<evidence type="ECO:0000313" key="3">
    <source>
        <dbReference type="EMBL" id="THU39637.1"/>
    </source>
</evidence>
<proteinExistence type="predicted"/>
<feature type="domain" description="Glycoside hydrolase 123 catalytic" evidence="1">
    <location>
        <begin position="237"/>
        <end position="546"/>
    </location>
</feature>
<protein>
    <submittedName>
        <fullName evidence="3">DUF4091 domain-containing protein</fullName>
    </submittedName>
</protein>
<dbReference type="OrthoDB" id="197680at2"/>
<dbReference type="Pfam" id="PF13320">
    <property type="entry name" value="GH123_cat"/>
    <property type="match status" value="1"/>
</dbReference>
<name>A0A4S8HVI2_9BACT</name>
<dbReference type="Proteomes" id="UP000306918">
    <property type="component" value="Unassembled WGS sequence"/>
</dbReference>
<feature type="domain" description="Glycoside hydrolase 123 N-terminal" evidence="2">
    <location>
        <begin position="63"/>
        <end position="203"/>
    </location>
</feature>
<evidence type="ECO:0000259" key="1">
    <source>
        <dbReference type="Pfam" id="PF13320"/>
    </source>
</evidence>
<organism evidence="3 4">
    <name type="scientific">Niastella caeni</name>
    <dbReference type="NCBI Taxonomy" id="2569763"/>
    <lineage>
        <taxon>Bacteria</taxon>
        <taxon>Pseudomonadati</taxon>
        <taxon>Bacteroidota</taxon>
        <taxon>Chitinophagia</taxon>
        <taxon>Chitinophagales</taxon>
        <taxon>Chitinophagaceae</taxon>
        <taxon>Niastella</taxon>
    </lineage>
</organism>
<dbReference type="EMBL" id="STFF01000003">
    <property type="protein sequence ID" value="THU39637.1"/>
    <property type="molecule type" value="Genomic_DNA"/>
</dbReference>
<gene>
    <name evidence="3" type="ORF">FAM09_14160</name>
</gene>
<evidence type="ECO:0000313" key="4">
    <source>
        <dbReference type="Proteomes" id="UP000306918"/>
    </source>
</evidence>
<evidence type="ECO:0000259" key="2">
    <source>
        <dbReference type="Pfam" id="PF22680"/>
    </source>
</evidence>
<dbReference type="InterPro" id="IPR053850">
    <property type="entry name" value="Glyco_hydro_123_N_2"/>
</dbReference>